<keyword evidence="13" id="KW-1185">Reference proteome</keyword>
<evidence type="ECO:0000256" key="6">
    <source>
        <dbReference type="ARBA" id="ARBA00023290"/>
    </source>
</evidence>
<dbReference type="PANTHER" id="PTHR22804">
    <property type="entry name" value="AGGRECAN/VERSICAN PROTEOGLYCAN"/>
    <property type="match status" value="1"/>
</dbReference>
<dbReference type="InterPro" id="IPR000538">
    <property type="entry name" value="Link_dom"/>
</dbReference>
<reference evidence="12" key="1">
    <citation type="submission" date="2025-08" db="UniProtKB">
        <authorList>
            <consortium name="Ensembl"/>
        </authorList>
    </citation>
    <scope>IDENTIFICATION</scope>
</reference>
<dbReference type="Pfam" id="PF00193">
    <property type="entry name" value="Xlink"/>
    <property type="match status" value="2"/>
</dbReference>
<dbReference type="SUPFAM" id="SSF48726">
    <property type="entry name" value="Immunoglobulin"/>
    <property type="match status" value="1"/>
</dbReference>
<feature type="domain" description="Link" evidence="11">
    <location>
        <begin position="264"/>
        <end position="357"/>
    </location>
</feature>
<keyword evidence="3" id="KW-0272">Extracellular matrix</keyword>
<dbReference type="GO" id="GO:0007417">
    <property type="term" value="P:central nervous system development"/>
    <property type="evidence" value="ECO:0007669"/>
    <property type="project" value="TreeGrafter"/>
</dbReference>
<dbReference type="GO" id="GO:0002052">
    <property type="term" value="P:positive regulation of neuroblast proliferation"/>
    <property type="evidence" value="ECO:0007669"/>
    <property type="project" value="TreeGrafter"/>
</dbReference>
<feature type="disulfide bond" evidence="9">
    <location>
        <begin position="213"/>
        <end position="234"/>
    </location>
</feature>
<dbReference type="STRING" id="8153.ENSHBUP00000015379"/>
<dbReference type="FunFam" id="3.10.100.10:FF:000001">
    <property type="entry name" value="Hyaluronan proteoglycan link protein 1"/>
    <property type="match status" value="1"/>
</dbReference>
<dbReference type="SUPFAM" id="SSF56436">
    <property type="entry name" value="C-type lectin-like"/>
    <property type="match status" value="2"/>
</dbReference>
<evidence type="ECO:0000256" key="5">
    <source>
        <dbReference type="ARBA" id="ARBA00023157"/>
    </source>
</evidence>
<dbReference type="InterPro" id="IPR013106">
    <property type="entry name" value="Ig_V-set"/>
</dbReference>
<comment type="subcellular location">
    <subcellularLocation>
        <location evidence="1">Secreted</location>
        <location evidence="1">Extracellular space</location>
        <location evidence="1">Extracellular matrix</location>
    </subcellularLocation>
</comment>
<dbReference type="SMART" id="SM00409">
    <property type="entry name" value="IG"/>
    <property type="match status" value="1"/>
</dbReference>
<evidence type="ECO:0000313" key="13">
    <source>
        <dbReference type="Proteomes" id="UP000264840"/>
    </source>
</evidence>
<evidence type="ECO:0000259" key="11">
    <source>
        <dbReference type="PROSITE" id="PS50963"/>
    </source>
</evidence>
<keyword evidence="4" id="KW-0677">Repeat</keyword>
<accession>A0A3Q2VUH9</accession>
<evidence type="ECO:0000256" key="3">
    <source>
        <dbReference type="ARBA" id="ARBA00022530"/>
    </source>
</evidence>
<dbReference type="GO" id="GO:0005540">
    <property type="term" value="F:hyaluronic acid binding"/>
    <property type="evidence" value="ECO:0007669"/>
    <property type="project" value="UniProtKB-KW"/>
</dbReference>
<dbReference type="InterPro" id="IPR050691">
    <property type="entry name" value="Hyaluronan_bind_Proteoglycan"/>
</dbReference>
<comment type="caution">
    <text evidence="9">Lacks conserved residue(s) required for the propagation of feature annotation.</text>
</comment>
<dbReference type="GO" id="GO:0007155">
    <property type="term" value="P:cell adhesion"/>
    <property type="evidence" value="ECO:0007669"/>
    <property type="project" value="InterPro"/>
</dbReference>
<dbReference type="GeneTree" id="ENSGT00940000161384"/>
<name>A0A3Q2VUH9_HAPBU</name>
<dbReference type="PROSITE" id="PS50963">
    <property type="entry name" value="LINK_2"/>
    <property type="match status" value="2"/>
</dbReference>
<protein>
    <submittedName>
        <fullName evidence="12">Hyaluronan and proteoglycan link protein 2</fullName>
    </submittedName>
</protein>
<dbReference type="Pfam" id="PF07686">
    <property type="entry name" value="V-set"/>
    <property type="match status" value="1"/>
</dbReference>
<dbReference type="InterPro" id="IPR036179">
    <property type="entry name" value="Ig-like_dom_sf"/>
</dbReference>
<dbReference type="SMART" id="SM00445">
    <property type="entry name" value="LINK"/>
    <property type="match status" value="2"/>
</dbReference>
<dbReference type="InterPro" id="IPR016187">
    <property type="entry name" value="CTDL_fold"/>
</dbReference>
<dbReference type="InterPro" id="IPR013783">
    <property type="entry name" value="Ig-like_fold"/>
</dbReference>
<dbReference type="InterPro" id="IPR016186">
    <property type="entry name" value="C-type_lectin-like/link_sf"/>
</dbReference>
<keyword evidence="2" id="KW-0964">Secreted</keyword>
<dbReference type="SMART" id="SM00406">
    <property type="entry name" value="IGv"/>
    <property type="match status" value="1"/>
</dbReference>
<dbReference type="GO" id="GO:0010001">
    <property type="term" value="P:glial cell differentiation"/>
    <property type="evidence" value="ECO:0007669"/>
    <property type="project" value="TreeGrafter"/>
</dbReference>
<dbReference type="GO" id="GO:0045202">
    <property type="term" value="C:synapse"/>
    <property type="evidence" value="ECO:0007669"/>
    <property type="project" value="TreeGrafter"/>
</dbReference>
<evidence type="ECO:0000256" key="8">
    <source>
        <dbReference type="ARBA" id="ARBA00038272"/>
    </source>
</evidence>
<dbReference type="GO" id="GO:0072534">
    <property type="term" value="C:perineuronal net"/>
    <property type="evidence" value="ECO:0007669"/>
    <property type="project" value="TreeGrafter"/>
</dbReference>
<dbReference type="PANTHER" id="PTHR22804:SF8">
    <property type="entry name" value="HYALURONAN AND PROTEOGLYCAN LINK PROTEIN 2"/>
    <property type="match status" value="1"/>
</dbReference>
<organism evidence="12 13">
    <name type="scientific">Haplochromis burtoni</name>
    <name type="common">Burton's mouthbrooder</name>
    <name type="synonym">Chromis burtoni</name>
    <dbReference type="NCBI Taxonomy" id="8153"/>
    <lineage>
        <taxon>Eukaryota</taxon>
        <taxon>Metazoa</taxon>
        <taxon>Chordata</taxon>
        <taxon>Craniata</taxon>
        <taxon>Vertebrata</taxon>
        <taxon>Euteleostomi</taxon>
        <taxon>Actinopterygii</taxon>
        <taxon>Neopterygii</taxon>
        <taxon>Teleostei</taxon>
        <taxon>Neoteleostei</taxon>
        <taxon>Acanthomorphata</taxon>
        <taxon>Ovalentaria</taxon>
        <taxon>Cichlomorphae</taxon>
        <taxon>Cichliformes</taxon>
        <taxon>Cichlidae</taxon>
        <taxon>African cichlids</taxon>
        <taxon>Pseudocrenilabrinae</taxon>
        <taxon>Haplochromini</taxon>
        <taxon>Haplochromis</taxon>
    </lineage>
</organism>
<dbReference type="CDD" id="cd03519">
    <property type="entry name" value="Link_domain_HAPLN_module_2"/>
    <property type="match status" value="1"/>
</dbReference>
<evidence type="ECO:0000256" key="7">
    <source>
        <dbReference type="ARBA" id="ARBA00023319"/>
    </source>
</evidence>
<dbReference type="InterPro" id="IPR003599">
    <property type="entry name" value="Ig_sub"/>
</dbReference>
<evidence type="ECO:0000256" key="1">
    <source>
        <dbReference type="ARBA" id="ARBA00004498"/>
    </source>
</evidence>
<feature type="disulfide bond" evidence="9">
    <location>
        <begin position="309"/>
        <end position="330"/>
    </location>
</feature>
<feature type="domain" description="Link" evidence="11">
    <location>
        <begin position="167"/>
        <end position="261"/>
    </location>
</feature>
<evidence type="ECO:0000256" key="2">
    <source>
        <dbReference type="ARBA" id="ARBA00022525"/>
    </source>
</evidence>
<dbReference type="GO" id="GO:0001501">
    <property type="term" value="P:skeletal system development"/>
    <property type="evidence" value="ECO:0007669"/>
    <property type="project" value="TreeGrafter"/>
</dbReference>
<dbReference type="InterPro" id="IPR003598">
    <property type="entry name" value="Ig_sub2"/>
</dbReference>
<dbReference type="Gene3D" id="2.60.40.10">
    <property type="entry name" value="Immunoglobulins"/>
    <property type="match status" value="1"/>
</dbReference>
<evidence type="ECO:0000259" key="10">
    <source>
        <dbReference type="PROSITE" id="PS50835"/>
    </source>
</evidence>
<evidence type="ECO:0000256" key="9">
    <source>
        <dbReference type="PROSITE-ProRule" id="PRU00323"/>
    </source>
</evidence>
<dbReference type="GO" id="GO:0005615">
    <property type="term" value="C:extracellular space"/>
    <property type="evidence" value="ECO:0007669"/>
    <property type="project" value="TreeGrafter"/>
</dbReference>
<dbReference type="Proteomes" id="UP000264840">
    <property type="component" value="Unplaced"/>
</dbReference>
<dbReference type="Ensembl" id="ENSHBUT00000033767.1">
    <property type="protein sequence ID" value="ENSHBUP00000015379.1"/>
    <property type="gene ID" value="ENSHBUG00000017288.1"/>
</dbReference>
<dbReference type="PROSITE" id="PS01241">
    <property type="entry name" value="LINK_1"/>
    <property type="match status" value="1"/>
</dbReference>
<dbReference type="PRINTS" id="PR01265">
    <property type="entry name" value="LINKMODULE"/>
</dbReference>
<keyword evidence="5 9" id="KW-1015">Disulfide bond</keyword>
<sequence>MTERLYLLNYAGGGRVTPFIMNCAVILLLISRCFTWSSALYTPERAASKKLKYLLEPPVSADVTGQRGDNVTLPCILRTKPSHYKVKWTKIEPEKVGPENIIMISNAHAFKPYGHLGQRASLRKAHAMDASLHLSRLELEDEGTYRCELVNGIEDESVTITLRIEGVVFPYQSKDGRYRFNYQEAKEACAAQDGTLATYNQLYRAWTEGLDWCNAGWLHDGTVHYPIIHPRPVCGGELPSGIRSYGPKDKNNDRFDAFCFTSQTSGSVFYIAGAFSFEQAGHTCKNQGAEMALIGQLYAAWHFHNFDQCDAGWLKDGSVRFPISNPRERCGGIPEAGVRSFGFPDKNTHVYGVYCYSKKTTTDEPVL</sequence>
<evidence type="ECO:0000313" key="12">
    <source>
        <dbReference type="Ensembl" id="ENSHBUP00000015379.1"/>
    </source>
</evidence>
<proteinExistence type="inferred from homology"/>
<evidence type="ECO:0000256" key="4">
    <source>
        <dbReference type="ARBA" id="ARBA00022737"/>
    </source>
</evidence>
<reference evidence="12" key="2">
    <citation type="submission" date="2025-09" db="UniProtKB">
        <authorList>
            <consortium name="Ensembl"/>
        </authorList>
    </citation>
    <scope>IDENTIFICATION</scope>
</reference>
<dbReference type="Gene3D" id="3.10.100.10">
    <property type="entry name" value="Mannose-Binding Protein A, subunit A"/>
    <property type="match status" value="2"/>
</dbReference>
<dbReference type="SMART" id="SM00408">
    <property type="entry name" value="IGc2"/>
    <property type="match status" value="1"/>
</dbReference>
<dbReference type="AlphaFoldDB" id="A0A3Q2VUH9"/>
<dbReference type="FunFam" id="3.10.100.10:FF:000002">
    <property type="entry name" value="Hyaluronan proteoglycan link protein 1"/>
    <property type="match status" value="1"/>
</dbReference>
<comment type="similarity">
    <text evidence="8">Belongs to the HAPLN family.</text>
</comment>
<dbReference type="InterPro" id="IPR007110">
    <property type="entry name" value="Ig-like_dom"/>
</dbReference>
<dbReference type="PROSITE" id="PS50835">
    <property type="entry name" value="IG_LIKE"/>
    <property type="match status" value="1"/>
</dbReference>
<keyword evidence="6" id="KW-0373">Hyaluronic acid</keyword>
<keyword evidence="7" id="KW-0393">Immunoglobulin domain</keyword>
<feature type="domain" description="Ig-like" evidence="10">
    <location>
        <begin position="57"/>
        <end position="161"/>
    </location>
</feature>